<dbReference type="EMBL" id="JAINUG010000001">
    <property type="protein sequence ID" value="KAJ8418770.1"/>
    <property type="molecule type" value="Genomic_DNA"/>
</dbReference>
<feature type="compositionally biased region" description="Polar residues" evidence="1">
    <location>
        <begin position="282"/>
        <end position="295"/>
    </location>
</feature>
<sequence>MWKETSPIQVSPHLEADEDFMILEGENLRNSRWFLIPRRTEENKLPLQHHREVVMHNKEGCTAETAANLNHNPAQKKQNYSKGAKCKKTNGLDAVDQKTKGTRRKGVDKMPLDIVATVQSKAMQNSMQEQEKVGRRTETQAAHTVDEDGDGDGDVPLLLRSPEVEKTDETPKQSKAKQLRRCPREIREKPVNIKNGGVGTPLNTCENEVPLEQHEMGKRKKMKPGSWWLLGQEKQTDECSNKEIHSSVPNKRRKQNKTAPELIPSPDAVEEVSQENDRIQPKMTSSQGARKNTQTAKKKSASNRRIQTLKKVVPEVSSLPEESEEGSVDGGGEDHEHSHPSPYPGQHRAPTPNETQKQSKGKQLRRCPREIRENTVNIKNGGVVTPLNTCENEVPLEQHEMGKRKKMKPGSWWLLGQEKQTDECSNKEIHSSVPNKRRKQNKTAPELISSLDAVEEVSQENDRMQPKLTSSQSAGKNTQTAKKKSASNRRIQTLKKVVPEVSSLPEESEEGSVDGGGEDHEHSHPSPYPGQHRAHTPRNGSQHVFDKVYSRHKQDRRPNNLRLSSHRSPLPEKGQMTAYTWQECGESEAFAVCSNQLHHNPKTQVLPKPQKGSKSSIINQTFSKRNHLHAPRNTRASLASFGAIFTPVSAKTTQTARHSSLRQTVGLTETVFPSQGDQCVSSKRCIDVYDYCQNGSDYPANCPTAKTHSRTMHGKQHSGTLTMDSRRVHQFDELQSEVYVCNSIKSGPSSMIDIQEKSLPSCQSVVSKCQMCGPPLKPVTLQMEDWEDLVIWLKNVWPSPDGAPIISPEHFQWYGYRGRVMGYRTDLQYETFSNGKILLGSYMNKPMQVDNNAISVYNILTSSVCVTISGVEADLSSGETFVVPCGHAYGMRNLTKEPAVLLYHRMVADIWE</sequence>
<comment type="caution">
    <text evidence="2">The sequence shown here is derived from an EMBL/GenBank/DDBJ whole genome shotgun (WGS) entry which is preliminary data.</text>
</comment>
<keyword evidence="3" id="KW-1185">Reference proteome</keyword>
<dbReference type="InterPro" id="IPR011051">
    <property type="entry name" value="RmlC_Cupin_sf"/>
</dbReference>
<dbReference type="Proteomes" id="UP001221898">
    <property type="component" value="Unassembled WGS sequence"/>
</dbReference>
<evidence type="ECO:0008006" key="4">
    <source>
        <dbReference type="Google" id="ProtNLM"/>
    </source>
</evidence>
<feature type="compositionally biased region" description="Basic and acidic residues" evidence="1">
    <location>
        <begin position="182"/>
        <end position="191"/>
    </location>
</feature>
<gene>
    <name evidence="2" type="ORF">AAFF_G00002690</name>
</gene>
<dbReference type="AlphaFoldDB" id="A0AAD7X3G0"/>
<protein>
    <recommendedName>
        <fullName evidence="4">Mif2/CENP-C cupin domain-containing protein</fullName>
    </recommendedName>
</protein>
<name>A0AAD7X3G0_9TELE</name>
<feature type="region of interest" description="Disordered" evidence="1">
    <location>
        <begin position="121"/>
        <end position="199"/>
    </location>
</feature>
<reference evidence="2" key="1">
    <citation type="journal article" date="2023" name="Science">
        <title>Genome structures resolve the early diversification of teleost fishes.</title>
        <authorList>
            <person name="Parey E."/>
            <person name="Louis A."/>
            <person name="Montfort J."/>
            <person name="Bouchez O."/>
            <person name="Roques C."/>
            <person name="Iampietro C."/>
            <person name="Lluch J."/>
            <person name="Castinel A."/>
            <person name="Donnadieu C."/>
            <person name="Desvignes T."/>
            <person name="Floi Bucao C."/>
            <person name="Jouanno E."/>
            <person name="Wen M."/>
            <person name="Mejri S."/>
            <person name="Dirks R."/>
            <person name="Jansen H."/>
            <person name="Henkel C."/>
            <person name="Chen W.J."/>
            <person name="Zahm M."/>
            <person name="Cabau C."/>
            <person name="Klopp C."/>
            <person name="Thompson A.W."/>
            <person name="Robinson-Rechavi M."/>
            <person name="Braasch I."/>
            <person name="Lecointre G."/>
            <person name="Bobe J."/>
            <person name="Postlethwait J.H."/>
            <person name="Berthelot C."/>
            <person name="Roest Crollius H."/>
            <person name="Guiguen Y."/>
        </authorList>
    </citation>
    <scope>NUCLEOTIDE SEQUENCE</scope>
    <source>
        <strain evidence="2">NC1722</strain>
    </source>
</reference>
<proteinExistence type="predicted"/>
<feature type="compositionally biased region" description="Basic and acidic residues" evidence="1">
    <location>
        <begin position="162"/>
        <end position="172"/>
    </location>
</feature>
<organism evidence="2 3">
    <name type="scientific">Aldrovandia affinis</name>
    <dbReference type="NCBI Taxonomy" id="143900"/>
    <lineage>
        <taxon>Eukaryota</taxon>
        <taxon>Metazoa</taxon>
        <taxon>Chordata</taxon>
        <taxon>Craniata</taxon>
        <taxon>Vertebrata</taxon>
        <taxon>Euteleostomi</taxon>
        <taxon>Actinopterygii</taxon>
        <taxon>Neopterygii</taxon>
        <taxon>Teleostei</taxon>
        <taxon>Notacanthiformes</taxon>
        <taxon>Halosauridae</taxon>
        <taxon>Aldrovandia</taxon>
    </lineage>
</organism>
<feature type="region of interest" description="Disordered" evidence="1">
    <location>
        <begin position="232"/>
        <end position="572"/>
    </location>
</feature>
<feature type="compositionally biased region" description="Basic and acidic residues" evidence="1">
    <location>
        <begin position="129"/>
        <end position="138"/>
    </location>
</feature>
<feature type="compositionally biased region" description="Basic and acidic residues" evidence="1">
    <location>
        <begin position="419"/>
        <end position="430"/>
    </location>
</feature>
<feature type="compositionally biased region" description="Basic and acidic residues" evidence="1">
    <location>
        <begin position="234"/>
        <end position="245"/>
    </location>
</feature>
<dbReference type="SUPFAM" id="SSF51182">
    <property type="entry name" value="RmlC-like cupins"/>
    <property type="match status" value="1"/>
</dbReference>
<dbReference type="InterPro" id="IPR014710">
    <property type="entry name" value="RmlC-like_jellyroll"/>
</dbReference>
<feature type="compositionally biased region" description="Polar residues" evidence="1">
    <location>
        <begin position="467"/>
        <end position="480"/>
    </location>
</feature>
<accession>A0AAD7X3G0</accession>
<evidence type="ECO:0000313" key="2">
    <source>
        <dbReference type="EMBL" id="KAJ8418770.1"/>
    </source>
</evidence>
<evidence type="ECO:0000313" key="3">
    <source>
        <dbReference type="Proteomes" id="UP001221898"/>
    </source>
</evidence>
<dbReference type="Gene3D" id="2.60.120.10">
    <property type="entry name" value="Jelly Rolls"/>
    <property type="match status" value="1"/>
</dbReference>
<evidence type="ECO:0000256" key="1">
    <source>
        <dbReference type="SAM" id="MobiDB-lite"/>
    </source>
</evidence>